<evidence type="ECO:0000313" key="1">
    <source>
        <dbReference type="EMBL" id="KAJ1146612.1"/>
    </source>
</evidence>
<comment type="caution">
    <text evidence="1">The sequence shown here is derived from an EMBL/GenBank/DDBJ whole genome shotgun (WGS) entry which is preliminary data.</text>
</comment>
<organism evidence="1 2">
    <name type="scientific">Pleurodeles waltl</name>
    <name type="common">Iberian ribbed newt</name>
    <dbReference type="NCBI Taxonomy" id="8319"/>
    <lineage>
        <taxon>Eukaryota</taxon>
        <taxon>Metazoa</taxon>
        <taxon>Chordata</taxon>
        <taxon>Craniata</taxon>
        <taxon>Vertebrata</taxon>
        <taxon>Euteleostomi</taxon>
        <taxon>Amphibia</taxon>
        <taxon>Batrachia</taxon>
        <taxon>Caudata</taxon>
        <taxon>Salamandroidea</taxon>
        <taxon>Salamandridae</taxon>
        <taxon>Pleurodelinae</taxon>
        <taxon>Pleurodeles</taxon>
    </lineage>
</organism>
<evidence type="ECO:0000313" key="2">
    <source>
        <dbReference type="Proteomes" id="UP001066276"/>
    </source>
</evidence>
<protein>
    <submittedName>
        <fullName evidence="1">Uncharacterized protein</fullName>
    </submittedName>
</protein>
<sequence length="93" mass="9623">MKASMDAGGAQMLLPGHGGCGGGGAICCVKLRVAPGAELCAGSRLSRVPEAASTPSPKRADVRLQLAEDGHFRPPLLHHSSLDLALLQPFWLP</sequence>
<gene>
    <name evidence="1" type="ORF">NDU88_012877</name>
</gene>
<dbReference type="Proteomes" id="UP001066276">
    <property type="component" value="Chromosome 6"/>
</dbReference>
<dbReference type="EMBL" id="JANPWB010000010">
    <property type="protein sequence ID" value="KAJ1146612.1"/>
    <property type="molecule type" value="Genomic_DNA"/>
</dbReference>
<dbReference type="AlphaFoldDB" id="A0AAV7R4H6"/>
<name>A0AAV7R4H6_PLEWA</name>
<reference evidence="1" key="1">
    <citation type="journal article" date="2022" name="bioRxiv">
        <title>Sequencing and chromosome-scale assembly of the giantPleurodeles waltlgenome.</title>
        <authorList>
            <person name="Brown T."/>
            <person name="Elewa A."/>
            <person name="Iarovenko S."/>
            <person name="Subramanian E."/>
            <person name="Araus A.J."/>
            <person name="Petzold A."/>
            <person name="Susuki M."/>
            <person name="Suzuki K.-i.T."/>
            <person name="Hayashi T."/>
            <person name="Toyoda A."/>
            <person name="Oliveira C."/>
            <person name="Osipova E."/>
            <person name="Leigh N.D."/>
            <person name="Simon A."/>
            <person name="Yun M.H."/>
        </authorList>
    </citation>
    <scope>NUCLEOTIDE SEQUENCE</scope>
    <source>
        <strain evidence="1">20211129_DDA</strain>
        <tissue evidence="1">Liver</tissue>
    </source>
</reference>
<accession>A0AAV7R4H6</accession>
<keyword evidence="2" id="KW-1185">Reference proteome</keyword>
<proteinExistence type="predicted"/>